<name>A0A150HFU8_9MICO</name>
<evidence type="ECO:0000313" key="4">
    <source>
        <dbReference type="Proteomes" id="UP000075357"/>
    </source>
</evidence>
<dbReference type="RefSeq" id="WP_061682422.1">
    <property type="nucleotide sequence ID" value="NZ_LRAD01000025.1"/>
</dbReference>
<dbReference type="AlphaFoldDB" id="A0A150HFU8"/>
<dbReference type="Pfam" id="PF14355">
    <property type="entry name" value="Abi_C"/>
    <property type="match status" value="1"/>
</dbReference>
<feature type="domain" description="AbiJ-NTD3" evidence="2">
    <location>
        <begin position="7"/>
        <end position="171"/>
    </location>
</feature>
<dbReference type="STRING" id="36807.Mlaev_00999"/>
<proteinExistence type="predicted"/>
<evidence type="ECO:0008006" key="5">
    <source>
        <dbReference type="Google" id="ProtNLM"/>
    </source>
</evidence>
<gene>
    <name evidence="3" type="ORF">Mlaev_00999</name>
</gene>
<evidence type="ECO:0000259" key="2">
    <source>
        <dbReference type="Pfam" id="PF18860"/>
    </source>
</evidence>
<protein>
    <recommendedName>
        <fullName evidence="5">Abortive infection protein-like C-terminal domain-containing protein</fullName>
    </recommendedName>
</protein>
<dbReference type="PATRIC" id="fig|36807.3.peg.1024"/>
<dbReference type="InterPro" id="IPR026001">
    <property type="entry name" value="Abi-like_C"/>
</dbReference>
<organism evidence="3 4">
    <name type="scientific">Microbacterium laevaniformans</name>
    <dbReference type="NCBI Taxonomy" id="36807"/>
    <lineage>
        <taxon>Bacteria</taxon>
        <taxon>Bacillati</taxon>
        <taxon>Actinomycetota</taxon>
        <taxon>Actinomycetes</taxon>
        <taxon>Micrococcales</taxon>
        <taxon>Microbacteriaceae</taxon>
        <taxon>Microbacterium</taxon>
    </lineage>
</organism>
<keyword evidence="4" id="KW-1185">Reference proteome</keyword>
<accession>A0A150HFU8</accession>
<dbReference type="Proteomes" id="UP000075357">
    <property type="component" value="Unassembled WGS sequence"/>
</dbReference>
<evidence type="ECO:0000313" key="3">
    <source>
        <dbReference type="EMBL" id="KXZ61003.1"/>
    </source>
</evidence>
<dbReference type="InterPro" id="IPR041427">
    <property type="entry name" value="AbiJ-NTD3"/>
</dbReference>
<reference evidence="3 4" key="1">
    <citation type="submission" date="2016-01" db="EMBL/GenBank/DDBJ databases">
        <title>Draft genome sequences of Microbacterium laevaniformans LCDC 91-0039 and the type strain of Microbacterium hominis LCDC 84-209.</title>
        <authorList>
            <person name="Bernier A.-M."/>
            <person name="Bernard K."/>
        </authorList>
    </citation>
    <scope>NUCLEOTIDE SEQUENCE [LARGE SCALE GENOMIC DNA]</scope>
    <source>
        <strain evidence="3 4">LCDC 91-0039</strain>
    </source>
</reference>
<evidence type="ECO:0000259" key="1">
    <source>
        <dbReference type="Pfam" id="PF14355"/>
    </source>
</evidence>
<dbReference type="Pfam" id="PF18860">
    <property type="entry name" value="AbiJ_NTD3"/>
    <property type="match status" value="1"/>
</dbReference>
<comment type="caution">
    <text evidence="3">The sequence shown here is derived from an EMBL/GenBank/DDBJ whole genome shotgun (WGS) entry which is preliminary data.</text>
</comment>
<feature type="domain" description="Abortive infection protein-like C-terminal" evidence="1">
    <location>
        <begin position="216"/>
        <end position="297"/>
    </location>
</feature>
<dbReference type="EMBL" id="LRAD01000025">
    <property type="protein sequence ID" value="KXZ61003.1"/>
    <property type="molecule type" value="Genomic_DNA"/>
</dbReference>
<sequence length="312" mass="34487">MPASRNRISAITRRKLFDSIALSGLGWSGRLQEPDFLGRLYDLSSLPSADTRYRDAHGDIWQHRVNNYDWDDDWVFSDSRFNLAHGDDDVVLAFLAEILHPLVRSDESEVAALLKGFNEALARDGYELYASDWISGHAVYGWRRLDAFHGSAPELRLSERPLTDPAVLQEHLTRIRAGLVADPAAAISSCKNLLESLFKIILDRSGVSYGGNDDVPRLYRKVAELLALNAEAVPESARASQTSQQILRTLVTTVSSLAELRNELGIGHGQSSRSAALARHARLALNATVTIAEFVLDTWQARIESGALELPS</sequence>